<gene>
    <name evidence="2" type="ORF">SAMN05443144_10970</name>
</gene>
<keyword evidence="1" id="KW-0472">Membrane</keyword>
<name>A0A1M5C255_9BACT</name>
<keyword evidence="1" id="KW-0812">Transmembrane</keyword>
<feature type="transmembrane region" description="Helical" evidence="1">
    <location>
        <begin position="71"/>
        <end position="88"/>
    </location>
</feature>
<dbReference type="STRING" id="1194090.SAMN05443144_10970"/>
<evidence type="ECO:0000313" key="3">
    <source>
        <dbReference type="Proteomes" id="UP000184041"/>
    </source>
</evidence>
<dbReference type="OrthoDB" id="1524864at2"/>
<evidence type="ECO:0000313" key="2">
    <source>
        <dbReference type="EMBL" id="SHF48829.1"/>
    </source>
</evidence>
<feature type="transmembrane region" description="Helical" evidence="1">
    <location>
        <begin position="38"/>
        <end position="59"/>
    </location>
</feature>
<keyword evidence="3" id="KW-1185">Reference proteome</keyword>
<feature type="transmembrane region" description="Helical" evidence="1">
    <location>
        <begin position="118"/>
        <end position="136"/>
    </location>
</feature>
<dbReference type="Proteomes" id="UP000184041">
    <property type="component" value="Unassembled WGS sequence"/>
</dbReference>
<dbReference type="AlphaFoldDB" id="A0A1M5C255"/>
<keyword evidence="1" id="KW-1133">Transmembrane helix</keyword>
<organism evidence="2 3">
    <name type="scientific">Fodinibius roseus</name>
    <dbReference type="NCBI Taxonomy" id="1194090"/>
    <lineage>
        <taxon>Bacteria</taxon>
        <taxon>Pseudomonadati</taxon>
        <taxon>Balneolota</taxon>
        <taxon>Balneolia</taxon>
        <taxon>Balneolales</taxon>
        <taxon>Balneolaceae</taxon>
        <taxon>Fodinibius</taxon>
    </lineage>
</organism>
<feature type="transmembrane region" description="Helical" evidence="1">
    <location>
        <begin position="12"/>
        <end position="32"/>
    </location>
</feature>
<evidence type="ECO:0000256" key="1">
    <source>
        <dbReference type="SAM" id="Phobius"/>
    </source>
</evidence>
<dbReference type="EMBL" id="FQUS01000009">
    <property type="protein sequence ID" value="SHF48829.1"/>
    <property type="molecule type" value="Genomic_DNA"/>
</dbReference>
<dbReference type="RefSeq" id="WP_139240259.1">
    <property type="nucleotide sequence ID" value="NZ_FQUS01000009.1"/>
</dbReference>
<reference evidence="2 3" key="1">
    <citation type="submission" date="2016-11" db="EMBL/GenBank/DDBJ databases">
        <authorList>
            <person name="Jaros S."/>
            <person name="Januszkiewicz K."/>
            <person name="Wedrychowicz H."/>
        </authorList>
    </citation>
    <scope>NUCLEOTIDE SEQUENCE [LARGE SCALE GENOMIC DNA]</scope>
    <source>
        <strain evidence="2 3">DSM 21986</strain>
    </source>
</reference>
<accession>A0A1M5C255</accession>
<protein>
    <submittedName>
        <fullName evidence="2">Uncharacterized protein</fullName>
    </submittedName>
</protein>
<sequence>MSISSAEQQLRSFLFGVAAFIFIGTVAELYLLEHFEETRQWIPIILSVAGSTLCTAAWWKPNRTLYWGIRWLMGLIALASLYGMYLHFMGNYEFTLEINPSFSATEAIWPAIKGSYPLLAPGILFLGAILALAATYRHPVMKRQEIPGD</sequence>
<proteinExistence type="predicted"/>